<organism evidence="2">
    <name type="scientific">Serpula lacrymans var. lacrymans (strain S7.3)</name>
    <name type="common">Dry rot fungus</name>
    <dbReference type="NCBI Taxonomy" id="936435"/>
    <lineage>
        <taxon>Eukaryota</taxon>
        <taxon>Fungi</taxon>
        <taxon>Dikarya</taxon>
        <taxon>Basidiomycota</taxon>
        <taxon>Agaricomycotina</taxon>
        <taxon>Agaricomycetes</taxon>
        <taxon>Agaricomycetidae</taxon>
        <taxon>Boletales</taxon>
        <taxon>Coniophorineae</taxon>
        <taxon>Serpulaceae</taxon>
        <taxon>Serpula</taxon>
    </lineage>
</organism>
<protein>
    <submittedName>
        <fullName evidence="1">Uncharacterized protein</fullName>
    </submittedName>
</protein>
<accession>F8QAG7</accession>
<evidence type="ECO:0000313" key="1">
    <source>
        <dbReference type="EMBL" id="EGN94757.1"/>
    </source>
</evidence>
<keyword evidence="2" id="KW-1185">Reference proteome</keyword>
<reference evidence="2" key="1">
    <citation type="journal article" date="2011" name="Science">
        <title>The plant cell wall-decomposing machinery underlies the functional diversity of forest fungi.</title>
        <authorList>
            <person name="Eastwood D.C."/>
            <person name="Floudas D."/>
            <person name="Binder M."/>
            <person name="Majcherczyk A."/>
            <person name="Schneider P."/>
            <person name="Aerts A."/>
            <person name="Asiegbu F.O."/>
            <person name="Baker S.E."/>
            <person name="Barry K."/>
            <person name="Bendiksby M."/>
            <person name="Blumentritt M."/>
            <person name="Coutinho P.M."/>
            <person name="Cullen D."/>
            <person name="de Vries R.P."/>
            <person name="Gathman A."/>
            <person name="Goodell B."/>
            <person name="Henrissat B."/>
            <person name="Ihrmark K."/>
            <person name="Kauserud H."/>
            <person name="Kohler A."/>
            <person name="LaButti K."/>
            <person name="Lapidus A."/>
            <person name="Lavin J.L."/>
            <person name="Lee Y.-H."/>
            <person name="Lindquist E."/>
            <person name="Lilly W."/>
            <person name="Lucas S."/>
            <person name="Morin E."/>
            <person name="Murat C."/>
            <person name="Oguiza J.A."/>
            <person name="Park J."/>
            <person name="Pisabarro A.G."/>
            <person name="Riley R."/>
            <person name="Rosling A."/>
            <person name="Salamov A."/>
            <person name="Schmidt O."/>
            <person name="Schmutz J."/>
            <person name="Skrede I."/>
            <person name="Stenlid J."/>
            <person name="Wiebenga A."/>
            <person name="Xie X."/>
            <person name="Kuees U."/>
            <person name="Hibbett D.S."/>
            <person name="Hoffmeister D."/>
            <person name="Hoegberg N."/>
            <person name="Martin F."/>
            <person name="Grigoriev I.V."/>
            <person name="Watkinson S.C."/>
        </authorList>
    </citation>
    <scope>NUCLEOTIDE SEQUENCE [LARGE SCALE GENOMIC DNA]</scope>
    <source>
        <strain evidence="2">strain S7.3</strain>
    </source>
</reference>
<dbReference type="EMBL" id="GL945487">
    <property type="protein sequence ID" value="EGN94757.1"/>
    <property type="molecule type" value="Genomic_DNA"/>
</dbReference>
<proteinExistence type="predicted"/>
<evidence type="ECO:0000313" key="2">
    <source>
        <dbReference type="Proteomes" id="UP000008063"/>
    </source>
</evidence>
<dbReference type="HOGENOM" id="CLU_1396350_0_0_1"/>
<dbReference type="Proteomes" id="UP000008063">
    <property type="component" value="Unassembled WGS sequence"/>
</dbReference>
<dbReference type="AlphaFoldDB" id="F8QAG7"/>
<gene>
    <name evidence="1" type="ORF">SERLA73DRAFT_187812</name>
</gene>
<dbReference type="InParanoid" id="F8QAG7"/>
<name>F8QAG7_SERL3</name>
<sequence length="182" mass="20511">MSYTSPLVNPQPFITKIKGLSDEGITIDKGVDRGKRDAAEFASKYSANFQFVSELQTSTEQFSTRWVSTLQQTRDAASSISAWYQRFIEVFLSLIDMIGSEGDVKEVIAEFNDFLGETHPSTKYQLDTTPGVKNAFNEIEALACVESKHVIDVLQTAKASDFSKTIEVKYIRYLQFHDKLTD</sequence>